<accession>A0A2A9MEI1</accession>
<organism evidence="5 6">
    <name type="scientific">Besnoitia besnoiti</name>
    <name type="common">Apicomplexan protozoan</name>
    <dbReference type="NCBI Taxonomy" id="94643"/>
    <lineage>
        <taxon>Eukaryota</taxon>
        <taxon>Sar</taxon>
        <taxon>Alveolata</taxon>
        <taxon>Apicomplexa</taxon>
        <taxon>Conoidasida</taxon>
        <taxon>Coccidia</taxon>
        <taxon>Eucoccidiorida</taxon>
        <taxon>Eimeriorina</taxon>
        <taxon>Sarcocystidae</taxon>
        <taxon>Besnoitia</taxon>
    </lineage>
</organism>
<keyword evidence="6" id="KW-1185">Reference proteome</keyword>
<evidence type="ECO:0000313" key="6">
    <source>
        <dbReference type="Proteomes" id="UP000224006"/>
    </source>
</evidence>
<dbReference type="InterPro" id="IPR036755">
    <property type="entry name" value="SRS_dom_sf"/>
</dbReference>
<dbReference type="Gene3D" id="2.60.40.1320">
    <property type="entry name" value="SRS domain"/>
    <property type="match status" value="2"/>
</dbReference>
<keyword evidence="3" id="KW-0732">Signal</keyword>
<feature type="region of interest" description="Disordered" evidence="1">
    <location>
        <begin position="145"/>
        <end position="188"/>
    </location>
</feature>
<protein>
    <recommendedName>
        <fullName evidence="4">SRS domain-containing protein</fullName>
    </recommendedName>
</protein>
<evidence type="ECO:0000256" key="3">
    <source>
        <dbReference type="SAM" id="SignalP"/>
    </source>
</evidence>
<dbReference type="InterPro" id="IPR007226">
    <property type="entry name" value="SRS_dom"/>
</dbReference>
<dbReference type="RefSeq" id="XP_029220937.1">
    <property type="nucleotide sequence ID" value="XM_029361972.1"/>
</dbReference>
<evidence type="ECO:0000259" key="4">
    <source>
        <dbReference type="Pfam" id="PF04092"/>
    </source>
</evidence>
<feature type="transmembrane region" description="Helical" evidence="2">
    <location>
        <begin position="368"/>
        <end position="386"/>
    </location>
</feature>
<dbReference type="KEGG" id="bbes:BESB_033860"/>
<keyword evidence="2" id="KW-0472">Membrane</keyword>
<reference evidence="5 6" key="1">
    <citation type="submission" date="2017-09" db="EMBL/GenBank/DDBJ databases">
        <title>Genome sequencing of Besnoitia besnoiti strain Bb-Ger1.</title>
        <authorList>
            <person name="Schares G."/>
            <person name="Venepally P."/>
            <person name="Lorenzi H.A."/>
        </authorList>
    </citation>
    <scope>NUCLEOTIDE SEQUENCE [LARGE SCALE GENOMIC DNA]</scope>
    <source>
        <strain evidence="5 6">Bb-Ger1</strain>
    </source>
</reference>
<keyword evidence="2" id="KW-1133">Transmembrane helix</keyword>
<proteinExistence type="predicted"/>
<dbReference type="GeneID" id="40308367"/>
<dbReference type="AlphaFoldDB" id="A0A2A9MEI1"/>
<dbReference type="Proteomes" id="UP000224006">
    <property type="component" value="Chromosome II"/>
</dbReference>
<comment type="caution">
    <text evidence="5">The sequence shown here is derived from an EMBL/GenBank/DDBJ whole genome shotgun (WGS) entry which is preliminary data.</text>
</comment>
<gene>
    <name evidence="5" type="ORF">BESB_033860</name>
</gene>
<dbReference type="GO" id="GO:0016020">
    <property type="term" value="C:membrane"/>
    <property type="evidence" value="ECO:0007669"/>
    <property type="project" value="InterPro"/>
</dbReference>
<keyword evidence="2" id="KW-0812">Transmembrane</keyword>
<dbReference type="VEuPathDB" id="ToxoDB:BESB_033860"/>
<feature type="signal peptide" evidence="3">
    <location>
        <begin position="1"/>
        <end position="22"/>
    </location>
</feature>
<evidence type="ECO:0000256" key="2">
    <source>
        <dbReference type="SAM" id="Phobius"/>
    </source>
</evidence>
<dbReference type="EMBL" id="NWUJ01000002">
    <property type="protein sequence ID" value="PFH36928.1"/>
    <property type="molecule type" value="Genomic_DNA"/>
</dbReference>
<feature type="domain" description="SRS" evidence="4">
    <location>
        <begin position="38"/>
        <end position="138"/>
    </location>
</feature>
<sequence length="387" mass="40705">MAGFAATVSVALVILYSGFSYGQKNSANAAENVAQAETCDEAKISGNGVSVNLLTNQVSITFKCGADAVLEPDAQQKKFCVESDCINQEPVTAILSGADFGEIEAVTKDPAKEKTYQLTLPEHGRPGKTIYYQCKFTSRDVQGAATRDAARQGGAGGAGVPGGVPGSGLGEGHDGEEQGDQVIGGPQPLPQVEKSCLVTIKIEQTSLPEPEKPGEPVKPTVTPEGLEQVTECDSAFVAAELSADKSLKFRCPNDQKLLPTSSVNVYDDSDGQCSKEVQLSSLVKAALKPANPSSEEEGRKTIYKLTLESPPIHDAALCYKCVSSEANSKPSPSTPVSMRTAAAEVKECSLKVVVKGTYRPASSAIHTWASFSIFAAYAIIPSVYAMM</sequence>
<feature type="compositionally biased region" description="Gly residues" evidence="1">
    <location>
        <begin position="153"/>
        <end position="170"/>
    </location>
</feature>
<evidence type="ECO:0000256" key="1">
    <source>
        <dbReference type="SAM" id="MobiDB-lite"/>
    </source>
</evidence>
<feature type="domain" description="SRS" evidence="4">
    <location>
        <begin position="235"/>
        <end position="354"/>
    </location>
</feature>
<feature type="chain" id="PRO_5012496148" description="SRS domain-containing protein" evidence="3">
    <location>
        <begin position="23"/>
        <end position="387"/>
    </location>
</feature>
<dbReference type="Pfam" id="PF04092">
    <property type="entry name" value="SAG"/>
    <property type="match status" value="2"/>
</dbReference>
<name>A0A2A9MEI1_BESBE</name>
<dbReference type="SUPFAM" id="SSF74877">
    <property type="entry name" value="Major surface antigen p30, SAG1"/>
    <property type="match status" value="2"/>
</dbReference>
<evidence type="ECO:0000313" key="5">
    <source>
        <dbReference type="EMBL" id="PFH36928.1"/>
    </source>
</evidence>